<dbReference type="RefSeq" id="XP_026103248.1">
    <property type="nucleotide sequence ID" value="XM_026247463.1"/>
</dbReference>
<feature type="domain" description="UBA" evidence="1">
    <location>
        <begin position="178"/>
        <end position="221"/>
    </location>
</feature>
<dbReference type="InterPro" id="IPR015940">
    <property type="entry name" value="UBA"/>
</dbReference>
<dbReference type="Gene3D" id="1.20.120.1920">
    <property type="entry name" value="UBAP1 SOUBA domain"/>
    <property type="match status" value="1"/>
</dbReference>
<dbReference type="InterPro" id="IPR038870">
    <property type="entry name" value="UBAP1"/>
</dbReference>
<dbReference type="Pfam" id="PF21267">
    <property type="entry name" value="UBAP-1_UBA2"/>
    <property type="match status" value="1"/>
</dbReference>
<dbReference type="AlphaFoldDB" id="A0A6P6N456"/>
<reference evidence="3" key="1">
    <citation type="submission" date="2025-08" db="UniProtKB">
        <authorList>
            <consortium name="RefSeq"/>
        </authorList>
    </citation>
    <scope>IDENTIFICATION</scope>
    <source>
        <strain evidence="3">Wakin</strain>
        <tissue evidence="3">Muscle</tissue>
    </source>
</reference>
<dbReference type="GO" id="GO:0043130">
    <property type="term" value="F:ubiquitin binding"/>
    <property type="evidence" value="ECO:0007669"/>
    <property type="project" value="InterPro"/>
</dbReference>
<dbReference type="InterPro" id="IPR042575">
    <property type="entry name" value="UBAP1_C"/>
</dbReference>
<dbReference type="PANTHER" id="PTHR15960:SF3">
    <property type="entry name" value="UBIQUITIN-ASSOCIATED PROTEIN 1-LIKE"/>
    <property type="match status" value="1"/>
</dbReference>
<dbReference type="Proteomes" id="UP000515129">
    <property type="component" value="Unplaced"/>
</dbReference>
<dbReference type="InterPro" id="IPR049467">
    <property type="entry name" value="UBAP-1-like_UBA2"/>
</dbReference>
<name>A0A6P6N456_CARAU</name>
<evidence type="ECO:0000313" key="3">
    <source>
        <dbReference type="RefSeq" id="XP_026103248.1"/>
    </source>
</evidence>
<accession>A0A6P6N456</accession>
<dbReference type="CDD" id="cd14316">
    <property type="entry name" value="UBA2_UBAP1_like"/>
    <property type="match status" value="1"/>
</dbReference>
<dbReference type="KEGG" id="caua:113074639"/>
<evidence type="ECO:0000259" key="1">
    <source>
        <dbReference type="PROSITE" id="PS50030"/>
    </source>
</evidence>
<proteinExistence type="predicted"/>
<keyword evidence="2" id="KW-1185">Reference proteome</keyword>
<dbReference type="PROSITE" id="PS50030">
    <property type="entry name" value="UBA"/>
    <property type="match status" value="1"/>
</dbReference>
<dbReference type="GO" id="GO:0043162">
    <property type="term" value="P:ubiquitin-dependent protein catabolic process via the multivesicular body sorting pathway"/>
    <property type="evidence" value="ECO:0007669"/>
    <property type="project" value="InterPro"/>
</dbReference>
<dbReference type="OrthoDB" id="2018023at2759"/>
<sequence length="223" mass="24865">MSGSDLSICPKRRASAGRLLQKPLGQERLVSDVSLSAFLFQVGLKCLDEVCFKIPLGFLEDAEEEVKLIPAADIPLPDYLKILQETEIFSVLCFLPSSLKGSVSLRHCCCFFQAQDSFSPPAPSRPLSSHAAVLDSSVELLSALSPEERELLVAVTERGYPLHTAIITLQKTVRQSPERAEEFLHLLTQFHEIGFQQNAIKEVLLVHENHRERALEELMTRVA</sequence>
<dbReference type="GeneID" id="113074639"/>
<dbReference type="GO" id="GO:0000813">
    <property type="term" value="C:ESCRT I complex"/>
    <property type="evidence" value="ECO:0007669"/>
    <property type="project" value="InterPro"/>
</dbReference>
<protein>
    <submittedName>
        <fullName evidence="3">Uncharacterized protein LOC113074639</fullName>
    </submittedName>
</protein>
<dbReference type="PANTHER" id="PTHR15960">
    <property type="entry name" value="LD44032P"/>
    <property type="match status" value="1"/>
</dbReference>
<gene>
    <name evidence="3" type="primary">LOC113074639</name>
</gene>
<organism evidence="2 3">
    <name type="scientific">Carassius auratus</name>
    <name type="common">Goldfish</name>
    <dbReference type="NCBI Taxonomy" id="7957"/>
    <lineage>
        <taxon>Eukaryota</taxon>
        <taxon>Metazoa</taxon>
        <taxon>Chordata</taxon>
        <taxon>Craniata</taxon>
        <taxon>Vertebrata</taxon>
        <taxon>Euteleostomi</taxon>
        <taxon>Actinopterygii</taxon>
        <taxon>Neopterygii</taxon>
        <taxon>Teleostei</taxon>
        <taxon>Ostariophysi</taxon>
        <taxon>Cypriniformes</taxon>
        <taxon>Cyprinidae</taxon>
        <taxon>Cyprininae</taxon>
        <taxon>Carassius</taxon>
    </lineage>
</organism>
<evidence type="ECO:0000313" key="2">
    <source>
        <dbReference type="Proteomes" id="UP000515129"/>
    </source>
</evidence>